<name>A0A0B1SKU2_OESDE</name>
<dbReference type="PANTHER" id="PTHR22898">
    <property type="entry name" value="UNCHARACTERIZED GLYCOSOL TRANSFERASE-RELATED"/>
    <property type="match status" value="1"/>
</dbReference>
<keyword evidence="2" id="KW-1185">Reference proteome</keyword>
<dbReference type="Proteomes" id="UP000053660">
    <property type="component" value="Unassembled WGS sequence"/>
</dbReference>
<accession>A0A0B1SKU2</accession>
<evidence type="ECO:0000313" key="2">
    <source>
        <dbReference type="Proteomes" id="UP000053660"/>
    </source>
</evidence>
<dbReference type="AlphaFoldDB" id="A0A0B1SKU2"/>
<dbReference type="EMBL" id="KN570095">
    <property type="protein sequence ID" value="KHJ84112.1"/>
    <property type="molecule type" value="Genomic_DNA"/>
</dbReference>
<protein>
    <submittedName>
        <fullName evidence="1">Uncharacterized protein</fullName>
    </submittedName>
</protein>
<evidence type="ECO:0000313" key="1">
    <source>
        <dbReference type="EMBL" id="KHJ84112.1"/>
    </source>
</evidence>
<dbReference type="InterPro" id="IPR052501">
    <property type="entry name" value="Alpha-1-2_FucT"/>
</dbReference>
<feature type="non-terminal residue" evidence="1">
    <location>
        <position position="1"/>
    </location>
</feature>
<reference evidence="1 2" key="1">
    <citation type="submission" date="2014-03" db="EMBL/GenBank/DDBJ databases">
        <title>Draft genome of the hookworm Oesophagostomum dentatum.</title>
        <authorList>
            <person name="Mitreva M."/>
        </authorList>
    </citation>
    <scope>NUCLEOTIDE SEQUENCE [LARGE SCALE GENOMIC DNA]</scope>
    <source>
        <strain evidence="1 2">OD-Hann</strain>
    </source>
</reference>
<gene>
    <name evidence="1" type="ORF">OESDEN_16178</name>
</gene>
<dbReference type="OrthoDB" id="5854901at2759"/>
<dbReference type="PANTHER" id="PTHR22898:SF2">
    <property type="entry name" value="GALACTOSIDE 2-ALPHA-L-FUCOSYLTRANSFERASE-RELATED"/>
    <property type="match status" value="1"/>
</dbReference>
<sequence>SWNRLKQREFQLFHICSGYGIAKKLGRRQYIRTLIINEFRIAKHIEKAEEIFPRLKNAFITMASLKYEVGNEYRVPFAQKNGKMACCEYEDPSRLENRTEQFLVLEIHYAQNVRYFQHILPEIRYLLEFSDKVKREGNKVVKHWKMWVCFHY</sequence>
<proteinExistence type="predicted"/>
<organism evidence="1 2">
    <name type="scientific">Oesophagostomum dentatum</name>
    <name type="common">Nodular worm</name>
    <dbReference type="NCBI Taxonomy" id="61180"/>
    <lineage>
        <taxon>Eukaryota</taxon>
        <taxon>Metazoa</taxon>
        <taxon>Ecdysozoa</taxon>
        <taxon>Nematoda</taxon>
        <taxon>Chromadorea</taxon>
        <taxon>Rhabditida</taxon>
        <taxon>Rhabditina</taxon>
        <taxon>Rhabditomorpha</taxon>
        <taxon>Strongyloidea</taxon>
        <taxon>Strongylidae</taxon>
        <taxon>Oesophagostomum</taxon>
    </lineage>
</organism>